<keyword evidence="1" id="KW-1133">Transmembrane helix</keyword>
<sequence length="56" mass="6174">MIAATDGIGWMIINASKYLNSSVMFVGIIILGITGIALDVILRELEKHIIFWKGNL</sequence>
<feature type="transmembrane region" description="Helical" evidence="1">
    <location>
        <begin position="23"/>
        <end position="42"/>
    </location>
</feature>
<comment type="caution">
    <text evidence="2">The sequence shown here is derived from an EMBL/GenBank/DDBJ whole genome shotgun (WGS) entry which is preliminary data.</text>
</comment>
<dbReference type="AlphaFoldDB" id="A0A9D9E497"/>
<dbReference type="Proteomes" id="UP000823614">
    <property type="component" value="Unassembled WGS sequence"/>
</dbReference>
<keyword evidence="1" id="KW-0472">Membrane</keyword>
<protein>
    <submittedName>
        <fullName evidence="2">ABC transporter permease</fullName>
    </submittedName>
</protein>
<gene>
    <name evidence="2" type="ORF">IAA89_01660</name>
</gene>
<evidence type="ECO:0000313" key="3">
    <source>
        <dbReference type="Proteomes" id="UP000823614"/>
    </source>
</evidence>
<reference evidence="2" key="1">
    <citation type="submission" date="2020-10" db="EMBL/GenBank/DDBJ databases">
        <authorList>
            <person name="Gilroy R."/>
        </authorList>
    </citation>
    <scope>NUCLEOTIDE SEQUENCE</scope>
    <source>
        <strain evidence="2">C6-149</strain>
    </source>
</reference>
<proteinExistence type="predicted"/>
<evidence type="ECO:0000256" key="1">
    <source>
        <dbReference type="SAM" id="Phobius"/>
    </source>
</evidence>
<accession>A0A9D9E497</accession>
<evidence type="ECO:0000313" key="2">
    <source>
        <dbReference type="EMBL" id="MBO8441147.1"/>
    </source>
</evidence>
<feature type="non-terminal residue" evidence="2">
    <location>
        <position position="1"/>
    </location>
</feature>
<reference evidence="2" key="2">
    <citation type="journal article" date="2021" name="PeerJ">
        <title>Extensive microbial diversity within the chicken gut microbiome revealed by metagenomics and culture.</title>
        <authorList>
            <person name="Gilroy R."/>
            <person name="Ravi A."/>
            <person name="Getino M."/>
            <person name="Pursley I."/>
            <person name="Horton D.L."/>
            <person name="Alikhan N.F."/>
            <person name="Baker D."/>
            <person name="Gharbi K."/>
            <person name="Hall N."/>
            <person name="Watson M."/>
            <person name="Adriaenssens E.M."/>
            <person name="Foster-Nyarko E."/>
            <person name="Jarju S."/>
            <person name="Secka A."/>
            <person name="Antonio M."/>
            <person name="Oren A."/>
            <person name="Chaudhuri R.R."/>
            <person name="La Ragione R."/>
            <person name="Hildebrand F."/>
            <person name="Pallen M.J."/>
        </authorList>
    </citation>
    <scope>NUCLEOTIDE SEQUENCE</scope>
    <source>
        <strain evidence="2">C6-149</strain>
    </source>
</reference>
<dbReference type="EMBL" id="JADIMP010000031">
    <property type="protein sequence ID" value="MBO8441147.1"/>
    <property type="molecule type" value="Genomic_DNA"/>
</dbReference>
<name>A0A9D9E497_9LACO</name>
<organism evidence="2 3">
    <name type="scientific">Candidatus Gallilactobacillus intestinavium</name>
    <dbReference type="NCBI Taxonomy" id="2840838"/>
    <lineage>
        <taxon>Bacteria</taxon>
        <taxon>Bacillati</taxon>
        <taxon>Bacillota</taxon>
        <taxon>Bacilli</taxon>
        <taxon>Lactobacillales</taxon>
        <taxon>Lactobacillaceae</taxon>
        <taxon>Lactobacillaceae incertae sedis</taxon>
        <taxon>Candidatus Gallilactobacillus</taxon>
    </lineage>
</organism>
<keyword evidence="1" id="KW-0812">Transmembrane</keyword>